<organism evidence="4 5">
    <name type="scientific">Hamiltonella defensa subsp. Acyrthosiphon pisum (strain 5AT)</name>
    <dbReference type="NCBI Taxonomy" id="572265"/>
    <lineage>
        <taxon>Bacteria</taxon>
        <taxon>Pseudomonadati</taxon>
        <taxon>Pseudomonadota</taxon>
        <taxon>Gammaproteobacteria</taxon>
        <taxon>Enterobacterales</taxon>
        <taxon>Enterobacteriaceae</taxon>
        <taxon>aphid secondary symbionts</taxon>
        <taxon>Candidatus Williamhamiltonella</taxon>
    </lineage>
</organism>
<evidence type="ECO:0000256" key="1">
    <source>
        <dbReference type="ARBA" id="ARBA00004370"/>
    </source>
</evidence>
<dbReference type="eggNOG" id="ENOG503318B">
    <property type="taxonomic scope" value="Bacteria"/>
</dbReference>
<keyword evidence="2" id="KW-1133">Transmembrane helix</keyword>
<reference evidence="4 5" key="1">
    <citation type="journal article" date="2009" name="Proc. Natl. Acad. Sci. U.S.A.">
        <title>Hamiltonella defensa, genome evolution of protective bacterial endosymbiont from pathogenic ancestors.</title>
        <authorList>
            <person name="Degnan P.H."/>
            <person name="Yu Y."/>
            <person name="Sisneros N."/>
            <person name="Wing R.A."/>
            <person name="Moran N.A."/>
        </authorList>
    </citation>
    <scope>NUCLEOTIDE SEQUENCE [LARGE SCALE GENOMIC DNA]</scope>
    <source>
        <strain evidence="5">5AT</strain>
    </source>
</reference>
<dbReference type="SUPFAM" id="SSF54523">
    <property type="entry name" value="Pili subunits"/>
    <property type="match status" value="1"/>
</dbReference>
<name>C4K385_HAMD5</name>
<evidence type="ECO:0000259" key="3">
    <source>
        <dbReference type="Pfam" id="PF08805"/>
    </source>
</evidence>
<dbReference type="Gene3D" id="3.30.1690.10">
    <property type="entry name" value="TcpA-like pilin"/>
    <property type="match status" value="1"/>
</dbReference>
<evidence type="ECO:0000256" key="2">
    <source>
        <dbReference type="SAM" id="Phobius"/>
    </source>
</evidence>
<dbReference type="GeneID" id="66260178"/>
<dbReference type="InterPro" id="IPR014911">
    <property type="entry name" value="PilS_N"/>
</dbReference>
<dbReference type="AlphaFoldDB" id="C4K385"/>
<sequence length="196" mass="20881">MKSLKQGIFNISDASIGWGMAFVGLAMVAAAGMGLYVKVYSTSSVASINTLLNETKSLRISTGYGTANLVPALIRSGAIPKGISIVGDRLFNASGGAITVTGKGIGFIVSTAGMNEKDCMKLATTLSNGDIASVRINSAPAMTGEITGTGLCRLCCWKKQYGDFYYEYVRPLRFTKTFKNEDVKRPRPTLFACSMD</sequence>
<evidence type="ECO:0000313" key="5">
    <source>
        <dbReference type="Proteomes" id="UP000002334"/>
    </source>
</evidence>
<accession>C4K385</accession>
<dbReference type="InterPro" id="IPR045584">
    <property type="entry name" value="Pilin-like"/>
</dbReference>
<protein>
    <submittedName>
        <fullName evidence="4">PilS2 type IV pilus biosynthesis protein</fullName>
    </submittedName>
</protein>
<comment type="subcellular location">
    <subcellularLocation>
        <location evidence="1">Membrane</location>
    </subcellularLocation>
</comment>
<dbReference type="EMBL" id="CP001277">
    <property type="protein sequence ID" value="ACQ67028.1"/>
    <property type="molecule type" value="Genomic_DNA"/>
</dbReference>
<feature type="domain" description="Type 4 secretion system PilS N-terminal" evidence="3">
    <location>
        <begin position="45"/>
        <end position="144"/>
    </location>
</feature>
<dbReference type="Pfam" id="PF08805">
    <property type="entry name" value="PilS"/>
    <property type="match status" value="1"/>
</dbReference>
<proteinExistence type="predicted"/>
<dbReference type="HOGENOM" id="CLU_115298_2_0_6"/>
<dbReference type="RefSeq" id="WP_012737991.1">
    <property type="nucleotide sequence ID" value="NC_012751.1"/>
</dbReference>
<feature type="transmembrane region" description="Helical" evidence="2">
    <location>
        <begin position="16"/>
        <end position="37"/>
    </location>
</feature>
<dbReference type="GO" id="GO:0016020">
    <property type="term" value="C:membrane"/>
    <property type="evidence" value="ECO:0007669"/>
    <property type="project" value="UniProtKB-SubCell"/>
</dbReference>
<gene>
    <name evidence="4" type="ordered locus">HDEF_0262</name>
</gene>
<dbReference type="Proteomes" id="UP000002334">
    <property type="component" value="Chromosome"/>
</dbReference>
<keyword evidence="2" id="KW-0472">Membrane</keyword>
<keyword evidence="2" id="KW-0812">Transmembrane</keyword>
<evidence type="ECO:0000313" key="4">
    <source>
        <dbReference type="EMBL" id="ACQ67028.1"/>
    </source>
</evidence>
<keyword evidence="5" id="KW-1185">Reference proteome</keyword>
<dbReference type="KEGG" id="hde:HDEF_0262"/>